<dbReference type="PANTHER" id="PTHR31254">
    <property type="entry name" value="HYPOTHETICAL PROTEIN LOC690617"/>
    <property type="match status" value="1"/>
</dbReference>
<accession>A0A8B9BI12</accession>
<protein>
    <submittedName>
        <fullName evidence="2">Tektin bundle interacting protein 1</fullName>
    </submittedName>
</protein>
<evidence type="ECO:0000313" key="2">
    <source>
        <dbReference type="Ensembl" id="ENSABRP00000004627.1"/>
    </source>
</evidence>
<dbReference type="Proteomes" id="UP000694426">
    <property type="component" value="Unplaced"/>
</dbReference>
<dbReference type="GeneTree" id="ENSGT00390000004282"/>
<dbReference type="AlphaFoldDB" id="A0A8B9BI12"/>
<reference evidence="2" key="2">
    <citation type="submission" date="2025-09" db="UniProtKB">
        <authorList>
            <consortium name="Ensembl"/>
        </authorList>
    </citation>
    <scope>IDENTIFICATION</scope>
</reference>
<dbReference type="PANTHER" id="PTHR31254:SF1">
    <property type="entry name" value="TEKTIN BUNDLE-INTERACTING PROTEIN 1"/>
    <property type="match status" value="1"/>
</dbReference>
<evidence type="ECO:0000256" key="1">
    <source>
        <dbReference type="SAM" id="MobiDB-lite"/>
    </source>
</evidence>
<reference evidence="2" key="1">
    <citation type="submission" date="2025-08" db="UniProtKB">
        <authorList>
            <consortium name="Ensembl"/>
        </authorList>
    </citation>
    <scope>IDENTIFICATION</scope>
</reference>
<dbReference type="InterPro" id="IPR029203">
    <property type="entry name" value="TKTI1"/>
</dbReference>
<dbReference type="Ensembl" id="ENSABRT00000006604.1">
    <property type="protein sequence ID" value="ENSABRP00000004627.1"/>
    <property type="gene ID" value="ENSABRG00000004277.1"/>
</dbReference>
<proteinExistence type="predicted"/>
<evidence type="ECO:0000313" key="3">
    <source>
        <dbReference type="Proteomes" id="UP000694426"/>
    </source>
</evidence>
<dbReference type="Pfam" id="PF15041">
    <property type="entry name" value="TKTI1"/>
    <property type="match status" value="1"/>
</dbReference>
<organism evidence="2 3">
    <name type="scientific">Anser brachyrhynchus</name>
    <name type="common">Pink-footed goose</name>
    <dbReference type="NCBI Taxonomy" id="132585"/>
    <lineage>
        <taxon>Eukaryota</taxon>
        <taxon>Metazoa</taxon>
        <taxon>Chordata</taxon>
        <taxon>Craniata</taxon>
        <taxon>Vertebrata</taxon>
        <taxon>Euteleostomi</taxon>
        <taxon>Archelosauria</taxon>
        <taxon>Archosauria</taxon>
        <taxon>Dinosauria</taxon>
        <taxon>Saurischia</taxon>
        <taxon>Theropoda</taxon>
        <taxon>Coelurosauria</taxon>
        <taxon>Aves</taxon>
        <taxon>Neognathae</taxon>
        <taxon>Galloanserae</taxon>
        <taxon>Anseriformes</taxon>
        <taxon>Anatidae</taxon>
        <taxon>Anserinae</taxon>
        <taxon>Anser</taxon>
    </lineage>
</organism>
<keyword evidence="3" id="KW-1185">Reference proteome</keyword>
<name>A0A8B9BI12_9AVES</name>
<sequence length="303" mass="32494">ILCSRAAINWPWVPQSTLETDFPLPLYSDQYVTLRGPRQAPVLRQAVRWKTTPMGWDAAGQSWSTGLSGWDAAGVPWYTLTPGISWCRWQRAHAPRELEPLPPVYAQHLREVAWWDPISPAAYPGPPTRWGAFLWQERPILGKEYGKSLRGCGGASASAPSSPLSLPLRSCHPQLEPRGAGGQPGVRPPAVLLPPPLHCLGHPHLEPPPAPALHPPVKGMAPAAVPVLCGDGGGAERGVSGPGLCLKAGCCPTPPQKHLPGVRGEPRSLPVPIPRNKAALSRGGVRWGPPQRGQHPLTSLLIK</sequence>
<feature type="region of interest" description="Disordered" evidence="1">
    <location>
        <begin position="280"/>
        <end position="303"/>
    </location>
</feature>
<feature type="region of interest" description="Disordered" evidence="1">
    <location>
        <begin position="160"/>
        <end position="193"/>
    </location>
</feature>
<gene>
    <name evidence="2" type="primary">TEKTIP1</name>
</gene>